<dbReference type="GO" id="GO:0003676">
    <property type="term" value="F:nucleic acid binding"/>
    <property type="evidence" value="ECO:0007669"/>
    <property type="project" value="InterPro"/>
</dbReference>
<comment type="caution">
    <text evidence="3">The sequence shown here is derived from an EMBL/GenBank/DDBJ whole genome shotgun (WGS) entry which is preliminary data.</text>
</comment>
<accession>A0A562SYB5</accession>
<dbReference type="InterPro" id="IPR011856">
    <property type="entry name" value="tRNA_endonuc-like_dom_sf"/>
</dbReference>
<dbReference type="InterPro" id="IPR053148">
    <property type="entry name" value="PD-DEXK-like_domain"/>
</dbReference>
<keyword evidence="4" id="KW-1185">Reference proteome</keyword>
<evidence type="ECO:0000313" key="3">
    <source>
        <dbReference type="EMBL" id="TWI85884.1"/>
    </source>
</evidence>
<organism evidence="3 4">
    <name type="scientific">Lacibacter cauensis</name>
    <dbReference type="NCBI Taxonomy" id="510947"/>
    <lineage>
        <taxon>Bacteria</taxon>
        <taxon>Pseudomonadati</taxon>
        <taxon>Bacteroidota</taxon>
        <taxon>Chitinophagia</taxon>
        <taxon>Chitinophagales</taxon>
        <taxon>Chitinophagaceae</taxon>
        <taxon>Lacibacter</taxon>
    </lineage>
</organism>
<keyword evidence="3" id="KW-0378">Hydrolase</keyword>
<dbReference type="PANTHER" id="PTHR30547">
    <property type="entry name" value="UNCHARACTERIZED PROTEIN YHCG-RELATED"/>
    <property type="match status" value="1"/>
</dbReference>
<dbReference type="GO" id="GO:0004519">
    <property type="term" value="F:endonuclease activity"/>
    <property type="evidence" value="ECO:0007669"/>
    <property type="project" value="UniProtKB-KW"/>
</dbReference>
<evidence type="ECO:0000259" key="2">
    <source>
        <dbReference type="Pfam" id="PF17761"/>
    </source>
</evidence>
<dbReference type="EMBL" id="VLLE01000002">
    <property type="protein sequence ID" value="TWI85884.1"/>
    <property type="molecule type" value="Genomic_DNA"/>
</dbReference>
<dbReference type="OrthoDB" id="9801263at2"/>
<reference evidence="3 4" key="1">
    <citation type="journal article" date="2015" name="Stand. Genomic Sci.">
        <title>Genomic Encyclopedia of Bacterial and Archaeal Type Strains, Phase III: the genomes of soil and plant-associated and newly described type strains.</title>
        <authorList>
            <person name="Whitman W.B."/>
            <person name="Woyke T."/>
            <person name="Klenk H.P."/>
            <person name="Zhou Y."/>
            <person name="Lilburn T.G."/>
            <person name="Beck B.J."/>
            <person name="De Vos P."/>
            <person name="Vandamme P."/>
            <person name="Eisen J.A."/>
            <person name="Garrity G."/>
            <person name="Hugenholtz P."/>
            <person name="Kyrpides N.C."/>
        </authorList>
    </citation>
    <scope>NUCLEOTIDE SEQUENCE [LARGE SCALE GENOMIC DNA]</scope>
    <source>
        <strain evidence="3 4">CGMCC 1.7271</strain>
    </source>
</reference>
<evidence type="ECO:0000259" key="1">
    <source>
        <dbReference type="Pfam" id="PF06250"/>
    </source>
</evidence>
<keyword evidence="3" id="KW-0540">Nuclease</keyword>
<dbReference type="Gene3D" id="3.40.1350.10">
    <property type="match status" value="1"/>
</dbReference>
<dbReference type="Pfam" id="PF06250">
    <property type="entry name" value="YhcG_C"/>
    <property type="match status" value="1"/>
</dbReference>
<dbReference type="Pfam" id="PF17761">
    <property type="entry name" value="DUF1016_N"/>
    <property type="match status" value="2"/>
</dbReference>
<dbReference type="InterPro" id="IPR041527">
    <property type="entry name" value="YhcG_N"/>
</dbReference>
<gene>
    <name evidence="3" type="ORF">IQ13_1053</name>
</gene>
<keyword evidence="3" id="KW-0255">Endonuclease</keyword>
<dbReference type="Proteomes" id="UP000316167">
    <property type="component" value="Unassembled WGS sequence"/>
</dbReference>
<proteinExistence type="predicted"/>
<sequence length="367" mass="42873">MNTVRNLEQLTNTIQQTNQYFLLQAQKQVNTSLTLRNWVIGFYILEYEQSGKDRADYGSGLYKAIAERLAQNGIKSIRERHLYLCKDFYLAYPQILRTASAKSYLIDFQSTDFLRTLSAETAPFNGRDPDLNTLLTQLSFSHFIELLKTENGIKRRFYEVEAIRNNWSVRTLKRAIESLLCERTGLSTDKSATLKDFDKQPDSLPEALFRNTYLLEFLGLEDKTPYTESNLEERIISNLQYFLLELGRGFCFEHRQRRITFDNRHYRIDLVFYHRILKCHVLLDLKIGEFDHADAGQMNMYLNYYKENESHNGDNPPIGIVLCSGKNEALVKYATMGLPQSIFVSKYLVNLPSEQELLRIVEEEKMK</sequence>
<dbReference type="InterPro" id="IPR009362">
    <property type="entry name" value="YhcG_C"/>
</dbReference>
<name>A0A562SYB5_9BACT</name>
<dbReference type="PANTHER" id="PTHR30547:SF5">
    <property type="entry name" value="NUCLEASE YHCG-RELATED"/>
    <property type="match status" value="1"/>
</dbReference>
<feature type="domain" description="YhcG N-terminal" evidence="2">
    <location>
        <begin position="23"/>
        <end position="99"/>
    </location>
</feature>
<feature type="domain" description="YhcG N-terminal" evidence="2">
    <location>
        <begin position="127"/>
        <end position="183"/>
    </location>
</feature>
<protein>
    <submittedName>
        <fullName evidence="3">Putative nuclease of restriction endonuclease-like (RecB) superfamily</fullName>
    </submittedName>
</protein>
<dbReference type="RefSeq" id="WP_144884973.1">
    <property type="nucleotide sequence ID" value="NZ_VLLE01000002.1"/>
</dbReference>
<dbReference type="AlphaFoldDB" id="A0A562SYB5"/>
<feature type="domain" description="YhcG PDDEXK nuclease" evidence="1">
    <location>
        <begin position="208"/>
        <end position="355"/>
    </location>
</feature>
<evidence type="ECO:0000313" key="4">
    <source>
        <dbReference type="Proteomes" id="UP000316167"/>
    </source>
</evidence>